<feature type="domain" description="ApeA N-terminal" evidence="1">
    <location>
        <begin position="67"/>
        <end position="260"/>
    </location>
</feature>
<accession>A0A1H8YN31</accession>
<dbReference type="EMBL" id="FOEF01000029">
    <property type="protein sequence ID" value="SEP53590.1"/>
    <property type="molecule type" value="Genomic_DNA"/>
</dbReference>
<dbReference type="OrthoDB" id="5169593at2"/>
<dbReference type="AlphaFoldDB" id="A0A1H8YN31"/>
<keyword evidence="3" id="KW-1185">Reference proteome</keyword>
<dbReference type="Proteomes" id="UP000198582">
    <property type="component" value="Unassembled WGS sequence"/>
</dbReference>
<proteinExistence type="predicted"/>
<evidence type="ECO:0000259" key="1">
    <source>
        <dbReference type="Pfam" id="PF18862"/>
    </source>
</evidence>
<evidence type="ECO:0000313" key="3">
    <source>
        <dbReference type="Proteomes" id="UP000198582"/>
    </source>
</evidence>
<dbReference type="RefSeq" id="WP_091628361.1">
    <property type="nucleotide sequence ID" value="NZ_FOEF01000029.1"/>
</dbReference>
<name>A0A1H8YN31_9PSEU</name>
<sequence>MNRNPLMPPGDYPLQWRLADGSSVSGILSLAGAENVTGMAYELPAEPPSPDVAARIDPSWTVWEPSVKPYGVVRGELRNNLDVAFPEAYVSHQLPGQSMLLAELAVAGPRLRENTDLQFDEITFQVGGLTELSGVTPLKTYRYIEQFGDDAPFGGTWNADSTQEWTGTNGDQMRLHYLASFTAPQLYKLSFTTTPVITVTGHRRPLHDWMDDYVRPVAELSSFAIGEPQPVTFASVKSGGRDESSVYGRELTQQRYEAERPRPGALGALVHCGPGGAPLTDLLAGWAELKSRYVTFADYFTSISARPLPVTSRFIALVAALESFHGVDTGDAAFELWQRLTQLATSLPEEIRTPIEKATTPIPPVLQGILQEPRNVWHIMGKARNNLAHGNIRQTDEQLRMLTRLGHTVAVGLVLRTFGVPPARLASAIDRGDWPLL</sequence>
<dbReference type="Pfam" id="PF18862">
    <property type="entry name" value="ApeA_NTD1"/>
    <property type="match status" value="1"/>
</dbReference>
<evidence type="ECO:0000313" key="2">
    <source>
        <dbReference type="EMBL" id="SEP53590.1"/>
    </source>
</evidence>
<organism evidence="2 3">
    <name type="scientific">Amycolatopsis saalfeldensis</name>
    <dbReference type="NCBI Taxonomy" id="394193"/>
    <lineage>
        <taxon>Bacteria</taxon>
        <taxon>Bacillati</taxon>
        <taxon>Actinomycetota</taxon>
        <taxon>Actinomycetes</taxon>
        <taxon>Pseudonocardiales</taxon>
        <taxon>Pseudonocardiaceae</taxon>
        <taxon>Amycolatopsis</taxon>
    </lineage>
</organism>
<dbReference type="InterPro" id="IPR041223">
    <property type="entry name" value="ApeA_NTD"/>
</dbReference>
<reference evidence="2 3" key="1">
    <citation type="submission" date="2016-10" db="EMBL/GenBank/DDBJ databases">
        <authorList>
            <person name="de Groot N.N."/>
        </authorList>
    </citation>
    <scope>NUCLEOTIDE SEQUENCE [LARGE SCALE GENOMIC DNA]</scope>
    <source>
        <strain evidence="2 3">DSM 44993</strain>
    </source>
</reference>
<protein>
    <recommendedName>
        <fullName evidence="1">ApeA N-terminal domain-containing protein</fullName>
    </recommendedName>
</protein>
<gene>
    <name evidence="2" type="ORF">SAMN04489732_12915</name>
</gene>